<keyword evidence="2" id="KW-1003">Cell membrane</keyword>
<evidence type="ECO:0000256" key="2">
    <source>
        <dbReference type="ARBA" id="ARBA00022475"/>
    </source>
</evidence>
<dbReference type="PATRIC" id="fig|1166016.3.peg.3515"/>
<sequence>MSTSLSDSSLHKDRAYWSGVFAMTLCVFALIASEFMPVSLLTPISRELGVSEGWVGQGIAISGVFAVMTSLSISTLAGGFNRKILLLNMTALMAISGAIVALAPNYLIYMVGRALIGIVIGGFWSLSAATAIRLVPQHQVPRALAIFNGGNALATVIAAPLGSYLGSVIGWRGAFFCIVPVAVITFVWQWFSLPTMPADKEDKCTGTVFRLFANPVVAVGLAACGLFFMGQFSLFTYLRPFLETVTQVDIATLSFTLLTIGVAGFIGTLVIGIFLKYDFYSTLIAIPFLMAVIAVALIAFGHSIGIVAPLLGLWGLIATAAPAGWWTWIARTLPEDAEAGGGLMVAVVQFSIALGSTIGGFAFDHSGYQSTFTLSGLLLVIAAALALLTSRKDFHHTR</sequence>
<name>A0A0H3I9D9_PECPM</name>
<dbReference type="InterPro" id="IPR050189">
    <property type="entry name" value="MFS_Efflux_Transporters"/>
</dbReference>
<evidence type="ECO:0000313" key="9">
    <source>
        <dbReference type="Proteomes" id="UP000008044"/>
    </source>
</evidence>
<feature type="transmembrane region" description="Helical" evidence="6">
    <location>
        <begin position="15"/>
        <end position="33"/>
    </location>
</feature>
<feature type="domain" description="Major facilitator superfamily (MFS) profile" evidence="7">
    <location>
        <begin position="19"/>
        <end position="394"/>
    </location>
</feature>
<dbReference type="Gene3D" id="1.20.1250.20">
    <property type="entry name" value="MFS general substrate transporter like domains"/>
    <property type="match status" value="1"/>
</dbReference>
<feature type="transmembrane region" description="Helical" evidence="6">
    <location>
        <begin position="114"/>
        <end position="132"/>
    </location>
</feature>
<dbReference type="eggNOG" id="COG2814">
    <property type="taxonomic scope" value="Bacteria"/>
</dbReference>
<feature type="transmembrane region" description="Helical" evidence="6">
    <location>
        <begin position="250"/>
        <end position="275"/>
    </location>
</feature>
<feature type="transmembrane region" description="Helical" evidence="6">
    <location>
        <begin position="144"/>
        <end position="165"/>
    </location>
</feature>
<evidence type="ECO:0000256" key="5">
    <source>
        <dbReference type="ARBA" id="ARBA00023136"/>
    </source>
</evidence>
<dbReference type="InterPro" id="IPR011701">
    <property type="entry name" value="MFS"/>
</dbReference>
<reference evidence="8 9" key="1">
    <citation type="journal article" date="2012" name="J. Bacteriol.">
        <title>Genome sequence of Pectobacterium sp. strain SCC3193.</title>
        <authorList>
            <person name="Koskinen J.P."/>
            <person name="Laine P."/>
            <person name="Niemi O."/>
            <person name="Nykyri J."/>
            <person name="Harjunpaa H."/>
            <person name="Auvinen P."/>
            <person name="Paulin L."/>
            <person name="Pirhonen M."/>
            <person name="Palva T."/>
            <person name="Holm L."/>
        </authorList>
    </citation>
    <scope>NUCLEOTIDE SEQUENCE [LARGE SCALE GENOMIC DNA]</scope>
    <source>
        <strain evidence="8 9">SCC3193</strain>
    </source>
</reference>
<evidence type="ECO:0000259" key="7">
    <source>
        <dbReference type="PROSITE" id="PS50850"/>
    </source>
</evidence>
<feature type="transmembrane region" description="Helical" evidence="6">
    <location>
        <begin position="341"/>
        <end position="362"/>
    </location>
</feature>
<dbReference type="InterPro" id="IPR036259">
    <property type="entry name" value="MFS_trans_sf"/>
</dbReference>
<feature type="transmembrane region" description="Helical" evidence="6">
    <location>
        <begin position="85"/>
        <end position="108"/>
    </location>
</feature>
<dbReference type="HOGENOM" id="CLU_001265_61_1_6"/>
<dbReference type="AlphaFoldDB" id="A0A0H3I9D9"/>
<evidence type="ECO:0000256" key="6">
    <source>
        <dbReference type="SAM" id="Phobius"/>
    </source>
</evidence>
<dbReference type="PANTHER" id="PTHR43124:SF5">
    <property type="entry name" value="PURINE RIBONUCLEOSIDE EFFLUX PUMP NEPI"/>
    <property type="match status" value="1"/>
</dbReference>
<dbReference type="InterPro" id="IPR020846">
    <property type="entry name" value="MFS_dom"/>
</dbReference>
<evidence type="ECO:0000256" key="1">
    <source>
        <dbReference type="ARBA" id="ARBA00004651"/>
    </source>
</evidence>
<evidence type="ECO:0000256" key="4">
    <source>
        <dbReference type="ARBA" id="ARBA00022989"/>
    </source>
</evidence>
<gene>
    <name evidence="8" type="ordered locus">W5S_3456</name>
</gene>
<keyword evidence="4 6" id="KW-1133">Transmembrane helix</keyword>
<dbReference type="STRING" id="1905730.W5S_3456"/>
<dbReference type="KEGG" id="pec:W5S_3456"/>
<dbReference type="GO" id="GO:0022857">
    <property type="term" value="F:transmembrane transporter activity"/>
    <property type="evidence" value="ECO:0007669"/>
    <property type="project" value="InterPro"/>
</dbReference>
<keyword evidence="3 6" id="KW-0812">Transmembrane</keyword>
<dbReference type="GO" id="GO:0005886">
    <property type="term" value="C:plasma membrane"/>
    <property type="evidence" value="ECO:0007669"/>
    <property type="project" value="UniProtKB-SubCell"/>
</dbReference>
<evidence type="ECO:0000256" key="3">
    <source>
        <dbReference type="ARBA" id="ARBA00022692"/>
    </source>
</evidence>
<proteinExistence type="predicted"/>
<dbReference type="SUPFAM" id="SSF103473">
    <property type="entry name" value="MFS general substrate transporter"/>
    <property type="match status" value="1"/>
</dbReference>
<dbReference type="Proteomes" id="UP000008044">
    <property type="component" value="Chromosome"/>
</dbReference>
<dbReference type="Pfam" id="PF07690">
    <property type="entry name" value="MFS_1"/>
    <property type="match status" value="1"/>
</dbReference>
<organism evidence="8 9">
    <name type="scientific">Pectobacterium parmentieri</name>
    <dbReference type="NCBI Taxonomy" id="1905730"/>
    <lineage>
        <taxon>Bacteria</taxon>
        <taxon>Pseudomonadati</taxon>
        <taxon>Pseudomonadota</taxon>
        <taxon>Gammaproteobacteria</taxon>
        <taxon>Enterobacterales</taxon>
        <taxon>Pectobacteriaceae</taxon>
        <taxon>Pectobacterium</taxon>
    </lineage>
</organism>
<accession>A0A0H3I9D9</accession>
<feature type="transmembrane region" description="Helical" evidence="6">
    <location>
        <begin position="212"/>
        <end position="238"/>
    </location>
</feature>
<feature type="transmembrane region" description="Helical" evidence="6">
    <location>
        <begin position="53"/>
        <end position="73"/>
    </location>
</feature>
<feature type="transmembrane region" description="Helical" evidence="6">
    <location>
        <begin position="282"/>
        <end position="300"/>
    </location>
</feature>
<feature type="transmembrane region" description="Helical" evidence="6">
    <location>
        <begin position="368"/>
        <end position="388"/>
    </location>
</feature>
<feature type="transmembrane region" description="Helical" evidence="6">
    <location>
        <begin position="171"/>
        <end position="191"/>
    </location>
</feature>
<dbReference type="EMBL" id="CP003415">
    <property type="protein sequence ID" value="AFI91526.1"/>
    <property type="molecule type" value="Genomic_DNA"/>
</dbReference>
<comment type="subcellular location">
    <subcellularLocation>
        <location evidence="1">Cell membrane</location>
        <topology evidence="1">Multi-pass membrane protein</topology>
    </subcellularLocation>
</comment>
<protein>
    <submittedName>
        <fullName evidence="8">Purine ribonucleoside efflux pump NepI</fullName>
    </submittedName>
</protein>
<dbReference type="PANTHER" id="PTHR43124">
    <property type="entry name" value="PURINE EFFLUX PUMP PBUE"/>
    <property type="match status" value="1"/>
</dbReference>
<dbReference type="RefSeq" id="WP_014700997.1">
    <property type="nucleotide sequence ID" value="NC_017845.1"/>
</dbReference>
<feature type="transmembrane region" description="Helical" evidence="6">
    <location>
        <begin position="306"/>
        <end position="329"/>
    </location>
</feature>
<dbReference type="PROSITE" id="PS50850">
    <property type="entry name" value="MFS"/>
    <property type="match status" value="1"/>
</dbReference>
<evidence type="ECO:0000313" key="8">
    <source>
        <dbReference type="EMBL" id="AFI91526.1"/>
    </source>
</evidence>
<dbReference type="CDD" id="cd17324">
    <property type="entry name" value="MFS_NepI_like"/>
    <property type="match status" value="1"/>
</dbReference>
<keyword evidence="5 6" id="KW-0472">Membrane</keyword>